<accession>A0ABY6KU83</accession>
<proteinExistence type="predicted"/>
<name>A0ABY6KU83_9ARAC</name>
<gene>
    <name evidence="1" type="ORF">LAZ67_9002136</name>
</gene>
<evidence type="ECO:0000313" key="2">
    <source>
        <dbReference type="Proteomes" id="UP001235939"/>
    </source>
</evidence>
<protein>
    <submittedName>
        <fullName evidence="1">Uncharacterized protein</fullName>
    </submittedName>
</protein>
<sequence length="85" mass="10102">MLHSFLEKNDNYMQIAVPKGFNFGKPNEWPIWFKRFQRYRIASGLSEKSEDEFVNALVYFMGDKAEEISILFNLSEARNKDYQLV</sequence>
<keyword evidence="2" id="KW-1185">Reference proteome</keyword>
<evidence type="ECO:0000313" key="1">
    <source>
        <dbReference type="EMBL" id="UYV72189.1"/>
    </source>
</evidence>
<dbReference type="EMBL" id="CP092871">
    <property type="protein sequence ID" value="UYV72189.1"/>
    <property type="molecule type" value="Genomic_DNA"/>
</dbReference>
<dbReference type="Proteomes" id="UP001235939">
    <property type="component" value="Chromosome 09"/>
</dbReference>
<reference evidence="1 2" key="1">
    <citation type="submission" date="2022-01" db="EMBL/GenBank/DDBJ databases">
        <title>A chromosomal length assembly of Cordylochernes scorpioides.</title>
        <authorList>
            <person name="Zeh D."/>
            <person name="Zeh J."/>
        </authorList>
    </citation>
    <scope>NUCLEOTIDE SEQUENCE [LARGE SCALE GENOMIC DNA]</scope>
    <source>
        <strain evidence="1">IN4F17</strain>
        <tissue evidence="1">Whole Body</tissue>
    </source>
</reference>
<organism evidence="1 2">
    <name type="scientific">Cordylochernes scorpioides</name>
    <dbReference type="NCBI Taxonomy" id="51811"/>
    <lineage>
        <taxon>Eukaryota</taxon>
        <taxon>Metazoa</taxon>
        <taxon>Ecdysozoa</taxon>
        <taxon>Arthropoda</taxon>
        <taxon>Chelicerata</taxon>
        <taxon>Arachnida</taxon>
        <taxon>Pseudoscorpiones</taxon>
        <taxon>Cheliferoidea</taxon>
        <taxon>Chernetidae</taxon>
        <taxon>Cordylochernes</taxon>
    </lineage>
</organism>